<protein>
    <recommendedName>
        <fullName evidence="4">DUF4136 domain-containing protein</fullName>
    </recommendedName>
</protein>
<name>A0A0N0VIP0_9PSED</name>
<dbReference type="EMBL" id="JSYZ01000025">
    <property type="protein sequence ID" value="KPA87970.1"/>
    <property type="molecule type" value="Genomic_DNA"/>
</dbReference>
<evidence type="ECO:0000313" key="2">
    <source>
        <dbReference type="EMBL" id="KPA87970.1"/>
    </source>
</evidence>
<keyword evidence="3" id="KW-1185">Reference proteome</keyword>
<dbReference type="Proteomes" id="UP000037931">
    <property type="component" value="Unassembled WGS sequence"/>
</dbReference>
<keyword evidence="1" id="KW-0732">Signal</keyword>
<feature type="signal peptide" evidence="1">
    <location>
        <begin position="1"/>
        <end position="19"/>
    </location>
</feature>
<feature type="chain" id="PRO_5005861169" description="DUF4136 domain-containing protein" evidence="1">
    <location>
        <begin position="20"/>
        <end position="193"/>
    </location>
</feature>
<evidence type="ECO:0008006" key="4">
    <source>
        <dbReference type="Google" id="ProtNLM"/>
    </source>
</evidence>
<dbReference type="PROSITE" id="PS51257">
    <property type="entry name" value="PROKAR_LIPOPROTEIN"/>
    <property type="match status" value="1"/>
</dbReference>
<evidence type="ECO:0000313" key="3">
    <source>
        <dbReference type="Proteomes" id="UP000037931"/>
    </source>
</evidence>
<dbReference type="RefSeq" id="WP_054064372.1">
    <property type="nucleotide sequence ID" value="NZ_JSYZ01000025.1"/>
</dbReference>
<accession>A0A0N0VIP0</accession>
<dbReference type="AlphaFoldDB" id="A0A0N0VIP0"/>
<gene>
    <name evidence="2" type="ORF">PF66_05547</name>
</gene>
<sequence length="193" mass="21428" precursor="true">MKVPALILAIALLAGCASKSDYYVSPTPVHIPETATYWIDSFDLALVGENPRFLSQDILRQRLRNQLSDKLSTIGRYAKNRESADYLLHVSTVYTRHISDSKGGLVSMIVDDNTILASVDFSYKVKVSRSGAEVLSFAQARDRLMPAGVQGNLRNYKTMWGAISNKGNSDVEEFYVDVLPNFIVKDIEGIPSH</sequence>
<proteinExistence type="predicted"/>
<dbReference type="OrthoDB" id="6961685at2"/>
<organism evidence="2 3">
    <name type="scientific">Pseudomonas asplenii</name>
    <dbReference type="NCBI Taxonomy" id="53407"/>
    <lineage>
        <taxon>Bacteria</taxon>
        <taxon>Pseudomonadati</taxon>
        <taxon>Pseudomonadota</taxon>
        <taxon>Gammaproteobacteria</taxon>
        <taxon>Pseudomonadales</taxon>
        <taxon>Pseudomonadaceae</taxon>
        <taxon>Pseudomonas</taxon>
    </lineage>
</organism>
<dbReference type="STRING" id="50340.PF66_05547"/>
<comment type="caution">
    <text evidence="2">The sequence shown here is derived from an EMBL/GenBank/DDBJ whole genome shotgun (WGS) entry which is preliminary data.</text>
</comment>
<dbReference type="PATRIC" id="fig|50340.43.peg.3261"/>
<evidence type="ECO:0000256" key="1">
    <source>
        <dbReference type="SAM" id="SignalP"/>
    </source>
</evidence>
<reference evidence="2 3" key="1">
    <citation type="journal article" date="2015" name="PLoS ONE">
        <title>Rice-Infecting Pseudomonas Genomes Are Highly Accessorized and Harbor Multiple Putative Virulence Mechanisms to Cause Sheath Brown Rot.</title>
        <authorList>
            <person name="Quibod I.L."/>
            <person name="Grande G."/>
            <person name="Oreiro E.G."/>
            <person name="Borja F.N."/>
            <person name="Dossa G.S."/>
            <person name="Mauleon R."/>
            <person name="Cruz C.V."/>
            <person name="Oliva R."/>
        </authorList>
    </citation>
    <scope>NUCLEOTIDE SEQUENCE [LARGE SCALE GENOMIC DNA]</scope>
    <source>
        <strain evidence="2 3">IRRI 6609</strain>
    </source>
</reference>